<reference evidence="2" key="1">
    <citation type="submission" date="2020-07" db="EMBL/GenBank/DDBJ databases">
        <title>Multicomponent nature underlies the extraordinary mechanical properties of spider dragline silk.</title>
        <authorList>
            <person name="Kono N."/>
            <person name="Nakamura H."/>
            <person name="Mori M."/>
            <person name="Yoshida Y."/>
            <person name="Ohtoshi R."/>
            <person name="Malay A.D."/>
            <person name="Moran D.A.P."/>
            <person name="Tomita M."/>
            <person name="Numata K."/>
            <person name="Arakawa K."/>
        </authorList>
    </citation>
    <scope>NUCLEOTIDE SEQUENCE</scope>
</reference>
<dbReference type="Proteomes" id="UP000887116">
    <property type="component" value="Unassembled WGS sequence"/>
</dbReference>
<dbReference type="AlphaFoldDB" id="A0A8X6EXB6"/>
<proteinExistence type="predicted"/>
<organism evidence="2 3">
    <name type="scientific">Trichonephila clavata</name>
    <name type="common">Joro spider</name>
    <name type="synonym">Nephila clavata</name>
    <dbReference type="NCBI Taxonomy" id="2740835"/>
    <lineage>
        <taxon>Eukaryota</taxon>
        <taxon>Metazoa</taxon>
        <taxon>Ecdysozoa</taxon>
        <taxon>Arthropoda</taxon>
        <taxon>Chelicerata</taxon>
        <taxon>Arachnida</taxon>
        <taxon>Araneae</taxon>
        <taxon>Araneomorphae</taxon>
        <taxon>Entelegynae</taxon>
        <taxon>Araneoidea</taxon>
        <taxon>Nephilidae</taxon>
        <taxon>Trichonephila</taxon>
    </lineage>
</organism>
<feature type="region of interest" description="Disordered" evidence="1">
    <location>
        <begin position="1"/>
        <end position="21"/>
    </location>
</feature>
<keyword evidence="3" id="KW-1185">Reference proteome</keyword>
<protein>
    <submittedName>
        <fullName evidence="2">Uncharacterized protein</fullName>
    </submittedName>
</protein>
<comment type="caution">
    <text evidence="2">The sequence shown here is derived from an EMBL/GenBank/DDBJ whole genome shotgun (WGS) entry which is preliminary data.</text>
</comment>
<sequence length="130" mass="15506">MLVVQNLPDSEEEEELLDESKDGKDIQKDKYIRNVLYMSLYFSIKKTRPLLIFTAKRTLKRTEFIQNSNDMLIVQNLPDSEEEEELLDESKDGKDIQKDKNIRNNIYECMFKLRKLDDFPFVRQSEHIKG</sequence>
<gene>
    <name evidence="2" type="ORF">TNCT_394731</name>
</gene>
<dbReference type="EMBL" id="BMAO01009982">
    <property type="protein sequence ID" value="GFQ63882.1"/>
    <property type="molecule type" value="Genomic_DNA"/>
</dbReference>
<evidence type="ECO:0000313" key="3">
    <source>
        <dbReference type="Proteomes" id="UP000887116"/>
    </source>
</evidence>
<accession>A0A8X6EXB6</accession>
<evidence type="ECO:0000313" key="2">
    <source>
        <dbReference type="EMBL" id="GFQ63882.1"/>
    </source>
</evidence>
<evidence type="ECO:0000256" key="1">
    <source>
        <dbReference type="SAM" id="MobiDB-lite"/>
    </source>
</evidence>
<name>A0A8X6EXB6_TRICU</name>